<name>A0ABW4KL56_9BACI</name>
<evidence type="ECO:0000256" key="1">
    <source>
        <dbReference type="ARBA" id="ARBA00005854"/>
    </source>
</evidence>
<dbReference type="PANTHER" id="PTHR42789:SF1">
    <property type="entry name" value="D-ISOMER SPECIFIC 2-HYDROXYACID DEHYDROGENASE FAMILY PROTEIN (AFU_ORTHOLOGUE AFUA_6G10090)"/>
    <property type="match status" value="1"/>
</dbReference>
<feature type="domain" description="D-isomer specific 2-hydroxyacid dehydrogenase catalytic" evidence="5">
    <location>
        <begin position="3"/>
        <end position="312"/>
    </location>
</feature>
<dbReference type="InterPro" id="IPR006139">
    <property type="entry name" value="D-isomer_2_OHA_DH_cat_dom"/>
</dbReference>
<keyword evidence="8" id="KW-1185">Reference proteome</keyword>
<sequence>MKVLITELMWNDGIEELKKQGIEVDYHEELYKDREKLLEIVKYYDAMIVRNQTKVDQELLKAASHVKVIGRLGVGMDNIDIPQLKNKNIKLVYARNANATSVAEYVLSAMLTASRPLYLANVDTKKGNWNRKLFTGSELSGKTLGLIGLGEIAHRVAKRAASFGMKVIGYDPFVIDYDLIVSDTGVELERSLNELLSRSDFVSLHVPLTPDTKHLISDDELQMMKPAAYLINTSRGGIISENALLKALNNQTIAGAFLDVLEVEPISQDHPFLLCDNAFITPHISGLTDESQRRTSVLVAREVAKILKGKPSLMVL</sequence>
<accession>A0ABW4KL56</accession>
<dbReference type="RefSeq" id="WP_380774789.1">
    <property type="nucleotide sequence ID" value="NZ_JBHUEO010000049.1"/>
</dbReference>
<evidence type="ECO:0000256" key="3">
    <source>
        <dbReference type="ARBA" id="ARBA00023027"/>
    </source>
</evidence>
<evidence type="ECO:0000256" key="4">
    <source>
        <dbReference type="RuleBase" id="RU003719"/>
    </source>
</evidence>
<comment type="caution">
    <text evidence="7">The sequence shown here is derived from an EMBL/GenBank/DDBJ whole genome shotgun (WGS) entry which is preliminary data.</text>
</comment>
<keyword evidence="3" id="KW-0520">NAD</keyword>
<dbReference type="CDD" id="cd12173">
    <property type="entry name" value="PGDH_4"/>
    <property type="match status" value="1"/>
</dbReference>
<dbReference type="InterPro" id="IPR006140">
    <property type="entry name" value="D-isomer_DH_NAD-bd"/>
</dbReference>
<reference evidence="8" key="1">
    <citation type="journal article" date="2019" name="Int. J. Syst. Evol. Microbiol.">
        <title>The Global Catalogue of Microorganisms (GCM) 10K type strain sequencing project: providing services to taxonomists for standard genome sequencing and annotation.</title>
        <authorList>
            <consortium name="The Broad Institute Genomics Platform"/>
            <consortium name="The Broad Institute Genome Sequencing Center for Infectious Disease"/>
            <person name="Wu L."/>
            <person name="Ma J."/>
        </authorList>
    </citation>
    <scope>NUCLEOTIDE SEQUENCE [LARGE SCALE GENOMIC DNA]</scope>
    <source>
        <strain evidence="8">CGMCC 1.12295</strain>
    </source>
</reference>
<dbReference type="Pfam" id="PF02826">
    <property type="entry name" value="2-Hacid_dh_C"/>
    <property type="match status" value="1"/>
</dbReference>
<organism evidence="7 8">
    <name type="scientific">Siminovitchia sediminis</name>
    <dbReference type="NCBI Taxonomy" id="1274353"/>
    <lineage>
        <taxon>Bacteria</taxon>
        <taxon>Bacillati</taxon>
        <taxon>Bacillota</taxon>
        <taxon>Bacilli</taxon>
        <taxon>Bacillales</taxon>
        <taxon>Bacillaceae</taxon>
        <taxon>Siminovitchia</taxon>
    </lineage>
</organism>
<evidence type="ECO:0000256" key="2">
    <source>
        <dbReference type="ARBA" id="ARBA00023002"/>
    </source>
</evidence>
<dbReference type="PROSITE" id="PS00670">
    <property type="entry name" value="D_2_HYDROXYACID_DH_2"/>
    <property type="match status" value="1"/>
</dbReference>
<gene>
    <name evidence="7" type="ORF">ACFSCZ_14425</name>
</gene>
<comment type="similarity">
    <text evidence="1 4">Belongs to the D-isomer specific 2-hydroxyacid dehydrogenase family.</text>
</comment>
<evidence type="ECO:0000259" key="5">
    <source>
        <dbReference type="Pfam" id="PF00389"/>
    </source>
</evidence>
<evidence type="ECO:0000259" key="6">
    <source>
        <dbReference type="Pfam" id="PF02826"/>
    </source>
</evidence>
<dbReference type="Proteomes" id="UP001597301">
    <property type="component" value="Unassembled WGS sequence"/>
</dbReference>
<dbReference type="InterPro" id="IPR050857">
    <property type="entry name" value="D-2-hydroxyacid_DH"/>
</dbReference>
<proteinExistence type="inferred from homology"/>
<dbReference type="GO" id="GO:0016491">
    <property type="term" value="F:oxidoreductase activity"/>
    <property type="evidence" value="ECO:0007669"/>
    <property type="project" value="UniProtKB-KW"/>
</dbReference>
<dbReference type="InterPro" id="IPR029753">
    <property type="entry name" value="D-isomer_DH_CS"/>
</dbReference>
<feature type="domain" description="D-isomer specific 2-hydroxyacid dehydrogenase NAD-binding" evidence="6">
    <location>
        <begin position="108"/>
        <end position="285"/>
    </location>
</feature>
<dbReference type="Gene3D" id="3.40.50.720">
    <property type="entry name" value="NAD(P)-binding Rossmann-like Domain"/>
    <property type="match status" value="2"/>
</dbReference>
<keyword evidence="2 4" id="KW-0560">Oxidoreductase</keyword>
<dbReference type="PANTHER" id="PTHR42789">
    <property type="entry name" value="D-ISOMER SPECIFIC 2-HYDROXYACID DEHYDROGENASE FAMILY PROTEIN (AFU_ORTHOLOGUE AFUA_6G10090)"/>
    <property type="match status" value="1"/>
</dbReference>
<evidence type="ECO:0000313" key="7">
    <source>
        <dbReference type="EMBL" id="MFD1707918.1"/>
    </source>
</evidence>
<protein>
    <submittedName>
        <fullName evidence="7">Hydroxyacid dehydrogenase</fullName>
        <ecNumber evidence="7">1.1.1.-</ecNumber>
    </submittedName>
</protein>
<evidence type="ECO:0000313" key="8">
    <source>
        <dbReference type="Proteomes" id="UP001597301"/>
    </source>
</evidence>
<dbReference type="InterPro" id="IPR036291">
    <property type="entry name" value="NAD(P)-bd_dom_sf"/>
</dbReference>
<dbReference type="SUPFAM" id="SSF52283">
    <property type="entry name" value="Formate/glycerate dehydrogenase catalytic domain-like"/>
    <property type="match status" value="1"/>
</dbReference>
<dbReference type="Pfam" id="PF00389">
    <property type="entry name" value="2-Hacid_dh"/>
    <property type="match status" value="1"/>
</dbReference>
<dbReference type="EC" id="1.1.1.-" evidence="7"/>
<dbReference type="SUPFAM" id="SSF51735">
    <property type="entry name" value="NAD(P)-binding Rossmann-fold domains"/>
    <property type="match status" value="1"/>
</dbReference>
<dbReference type="EMBL" id="JBHUEO010000049">
    <property type="protein sequence ID" value="MFD1707918.1"/>
    <property type="molecule type" value="Genomic_DNA"/>
</dbReference>